<dbReference type="InterPro" id="IPR001375">
    <property type="entry name" value="Peptidase_S9_cat"/>
</dbReference>
<feature type="domain" description="Peptidase S9 prolyl oligopeptidase catalytic" evidence="3">
    <location>
        <begin position="445"/>
        <end position="661"/>
    </location>
</feature>
<accession>A0ABT5K3N7</accession>
<sequence>MFRTLLLAVAAGAATAGAQTPAAPPPIEHFFENPVFTGAALSPTAQFLAVRIGAPDTRERLAVVDLRNNSVQVVAQFRDADIGDFRWISEQRLVFDSTDNQIGQADVDFGPGLYAVNRDGSDFRQLANRSGEIAVTPSSASRRQLLPWHTFLMEQLGAQDSDSIYVTSTHYDSRFEVAYVNLLRLDTKTGLSSIIVRPGNTRSWMLDHRGEPRIATTLDKNISAVHYRDPATGEWRKLVEFDAYKGGQPNFTPLAFGPDGTFYVLSRGNDDKTSVYPYDLAAGKIRAAPLVSLQGYDFSGSLITDNGRLLGVRHLTDAEATTWFDPAMQTLQKQVDALLPATINLITPAARPDTPNVLVESYSDRQPRSYALFDTANQTLNKVGDSHPAIQPAQMGSEQLVHYKARDGLDIPAWLTLPGSGAKKNLPMVVLVHGGPYVRGHSWGWDAEVQFLASRGYAVLQPEFRGSTGFGARHYRAGWKQWGLKMQDDIADGAKWAIAQGIAAPQRICIAGASYGGYATLMGLVNDPQLYQCGINWVGVTDINLMYTGHWSFTSDMTEGWKRYGMPDLIGDPVKDAAQLAATSPLLQAARIKQPLLLAYGAADMRVPLYHGNKFRDAVKAGNKDVEWVVYDEEGHGWALPKNRIDFWGRVEKFLARNIGKP</sequence>
<proteinExistence type="predicted"/>
<dbReference type="Proteomes" id="UP001221208">
    <property type="component" value="Unassembled WGS sequence"/>
</dbReference>
<evidence type="ECO:0000313" key="5">
    <source>
        <dbReference type="Proteomes" id="UP001221208"/>
    </source>
</evidence>
<evidence type="ECO:0000259" key="3">
    <source>
        <dbReference type="Pfam" id="PF00326"/>
    </source>
</evidence>
<dbReference type="SUPFAM" id="SSF53474">
    <property type="entry name" value="alpha/beta-Hydrolases"/>
    <property type="match status" value="1"/>
</dbReference>
<protein>
    <submittedName>
        <fullName evidence="4">Prolyl oligopeptidase family serine peptidase</fullName>
    </submittedName>
</protein>
<dbReference type="Pfam" id="PF00326">
    <property type="entry name" value="Peptidase_S9"/>
    <property type="match status" value="1"/>
</dbReference>
<keyword evidence="1" id="KW-0378">Hydrolase</keyword>
<name>A0ABT5K3N7_9BURK</name>
<keyword evidence="5" id="KW-1185">Reference proteome</keyword>
<comment type="caution">
    <text evidence="4">The sequence shown here is derived from an EMBL/GenBank/DDBJ whole genome shotgun (WGS) entry which is preliminary data.</text>
</comment>
<dbReference type="SUPFAM" id="SSF82171">
    <property type="entry name" value="DPP6 N-terminal domain-like"/>
    <property type="match status" value="1"/>
</dbReference>
<keyword evidence="2" id="KW-0732">Signal</keyword>
<reference evidence="4 5" key="1">
    <citation type="submission" date="2022-10" db="EMBL/GenBank/DDBJ databases">
        <title>Janthinobacterium sp. hw3 Genome sequencing.</title>
        <authorList>
            <person name="Park S."/>
        </authorList>
    </citation>
    <scope>NUCLEOTIDE SEQUENCE [LARGE SCALE GENOMIC DNA]</scope>
    <source>
        <strain evidence="5">hw3</strain>
    </source>
</reference>
<dbReference type="InterPro" id="IPR029058">
    <property type="entry name" value="AB_hydrolase_fold"/>
</dbReference>
<gene>
    <name evidence="4" type="ORF">OIK44_18625</name>
</gene>
<evidence type="ECO:0000313" key="4">
    <source>
        <dbReference type="EMBL" id="MDC8759603.1"/>
    </source>
</evidence>
<dbReference type="PANTHER" id="PTHR42776">
    <property type="entry name" value="SERINE PEPTIDASE S9 FAMILY MEMBER"/>
    <property type="match status" value="1"/>
</dbReference>
<dbReference type="EMBL" id="JAQQXR010000007">
    <property type="protein sequence ID" value="MDC8759603.1"/>
    <property type="molecule type" value="Genomic_DNA"/>
</dbReference>
<dbReference type="PANTHER" id="PTHR42776:SF27">
    <property type="entry name" value="DIPEPTIDYL PEPTIDASE FAMILY MEMBER 6"/>
    <property type="match status" value="1"/>
</dbReference>
<dbReference type="RefSeq" id="WP_273672852.1">
    <property type="nucleotide sequence ID" value="NZ_JAQQXR010000007.1"/>
</dbReference>
<dbReference type="Gene3D" id="3.40.50.1820">
    <property type="entry name" value="alpha/beta hydrolase"/>
    <property type="match status" value="1"/>
</dbReference>
<organism evidence="4 5">
    <name type="scientific">Janthinobacterium fluminis</name>
    <dbReference type="NCBI Taxonomy" id="2987524"/>
    <lineage>
        <taxon>Bacteria</taxon>
        <taxon>Pseudomonadati</taxon>
        <taxon>Pseudomonadota</taxon>
        <taxon>Betaproteobacteria</taxon>
        <taxon>Burkholderiales</taxon>
        <taxon>Oxalobacteraceae</taxon>
        <taxon>Janthinobacterium</taxon>
    </lineage>
</organism>
<evidence type="ECO:0000256" key="2">
    <source>
        <dbReference type="SAM" id="SignalP"/>
    </source>
</evidence>
<feature type="chain" id="PRO_5047019843" evidence="2">
    <location>
        <begin position="19"/>
        <end position="662"/>
    </location>
</feature>
<feature type="signal peptide" evidence="2">
    <location>
        <begin position="1"/>
        <end position="18"/>
    </location>
</feature>
<evidence type="ECO:0000256" key="1">
    <source>
        <dbReference type="ARBA" id="ARBA00022801"/>
    </source>
</evidence>